<dbReference type="RefSeq" id="WP_206560868.1">
    <property type="nucleotide sequence ID" value="NZ_JAFKCZ010000008.1"/>
</dbReference>
<protein>
    <submittedName>
        <fullName evidence="3">Acyl-CoA ligase (AMP-forming), exosortase A system-associated</fullName>
    </submittedName>
</protein>
<dbReference type="NCBIfam" id="TIGR03098">
    <property type="entry name" value="ligase_PEP_1"/>
    <property type="match status" value="1"/>
</dbReference>
<keyword evidence="4" id="KW-1185">Reference proteome</keyword>
<dbReference type="SUPFAM" id="SSF56801">
    <property type="entry name" value="Acetyl-CoA synthetase-like"/>
    <property type="match status" value="1"/>
</dbReference>
<dbReference type="InterPro" id="IPR025110">
    <property type="entry name" value="AMP-bd_C"/>
</dbReference>
<evidence type="ECO:0000313" key="4">
    <source>
        <dbReference type="Proteomes" id="UP000664303"/>
    </source>
</evidence>
<evidence type="ECO:0000259" key="2">
    <source>
        <dbReference type="Pfam" id="PF13193"/>
    </source>
</evidence>
<dbReference type="EMBL" id="JAFKCZ010000008">
    <property type="protein sequence ID" value="MBN7797421.1"/>
    <property type="molecule type" value="Genomic_DNA"/>
</dbReference>
<dbReference type="GO" id="GO:0016877">
    <property type="term" value="F:ligase activity, forming carbon-sulfur bonds"/>
    <property type="evidence" value="ECO:0007669"/>
    <property type="project" value="UniProtKB-ARBA"/>
</dbReference>
<proteinExistence type="predicted"/>
<name>A0A939DFW0_9GAMM</name>
<accession>A0A939DFW0</accession>
<dbReference type="Pfam" id="PF00501">
    <property type="entry name" value="AMP-binding"/>
    <property type="match status" value="1"/>
</dbReference>
<dbReference type="InterPro" id="IPR000873">
    <property type="entry name" value="AMP-dep_synth/lig_dom"/>
</dbReference>
<dbReference type="AlphaFoldDB" id="A0A939DFW0"/>
<dbReference type="Pfam" id="PF13193">
    <property type="entry name" value="AMP-binding_C"/>
    <property type="match status" value="1"/>
</dbReference>
<dbReference type="PANTHER" id="PTHR43767">
    <property type="entry name" value="LONG-CHAIN-FATTY-ACID--COA LIGASE"/>
    <property type="match status" value="1"/>
</dbReference>
<keyword evidence="3" id="KW-0436">Ligase</keyword>
<evidence type="ECO:0000313" key="3">
    <source>
        <dbReference type="EMBL" id="MBN7797421.1"/>
    </source>
</evidence>
<dbReference type="InterPro" id="IPR017529">
    <property type="entry name" value="AcylCoA_ligase_PEP_1"/>
</dbReference>
<feature type="domain" description="AMP-binding enzyme C-terminal" evidence="2">
    <location>
        <begin position="435"/>
        <end position="512"/>
    </location>
</feature>
<dbReference type="Gene3D" id="3.30.300.30">
    <property type="match status" value="1"/>
</dbReference>
<dbReference type="InterPro" id="IPR042099">
    <property type="entry name" value="ANL_N_sf"/>
</dbReference>
<dbReference type="InterPro" id="IPR050237">
    <property type="entry name" value="ATP-dep_AMP-bd_enzyme"/>
</dbReference>
<dbReference type="Proteomes" id="UP000664303">
    <property type="component" value="Unassembled WGS sequence"/>
</dbReference>
<dbReference type="PANTHER" id="PTHR43767:SF10">
    <property type="entry name" value="SURFACTIN SYNTHASE SUBUNIT 1"/>
    <property type="match status" value="1"/>
</dbReference>
<evidence type="ECO:0000259" key="1">
    <source>
        <dbReference type="Pfam" id="PF00501"/>
    </source>
</evidence>
<organism evidence="3 4">
    <name type="scientific">Parahaliea mediterranea</name>
    <dbReference type="NCBI Taxonomy" id="651086"/>
    <lineage>
        <taxon>Bacteria</taxon>
        <taxon>Pseudomonadati</taxon>
        <taxon>Pseudomonadota</taxon>
        <taxon>Gammaproteobacteria</taxon>
        <taxon>Cellvibrionales</taxon>
        <taxon>Halieaceae</taxon>
        <taxon>Parahaliea</taxon>
    </lineage>
</organism>
<comment type="caution">
    <text evidence="3">The sequence shown here is derived from an EMBL/GenBank/DDBJ whole genome shotgun (WGS) entry which is preliminary data.</text>
</comment>
<dbReference type="Gene3D" id="3.40.50.12780">
    <property type="entry name" value="N-terminal domain of ligase-like"/>
    <property type="match status" value="1"/>
</dbReference>
<reference evidence="3" key="1">
    <citation type="submission" date="2021-02" db="EMBL/GenBank/DDBJ databases">
        <title>PHA producing bacteria isolated from coastal sediment in Guangdong, Shenzhen.</title>
        <authorList>
            <person name="Zheng W."/>
            <person name="Yu S."/>
            <person name="Huang Y."/>
        </authorList>
    </citation>
    <scope>NUCLEOTIDE SEQUENCE</scope>
    <source>
        <strain evidence="3">TN14-10</strain>
    </source>
</reference>
<dbReference type="PROSITE" id="PS00455">
    <property type="entry name" value="AMP_BINDING"/>
    <property type="match status" value="1"/>
</dbReference>
<sequence length="530" mass="57431">MVNQVHELIARQAALRPDSPALFHRDERWSYARLWQASEKFAAALLCAGVGPGERVATYLPKQPELVVALMGASAAGAVFVPVNPLLKPRQVGYILGDCDVTVLVTSAARLKLLADVLAQCPSLTRVVVVDEQPPAELTLGLGVQAWGEFCGQAASCAPHRRIDVDMAAILYTSGSTGQPKGVVLSHRNIVAGAESVASYLENTEEDRVLAILPLSFDAGFSQLTTMFHVGGSAVLMDYLLPADVLQALERYQVTGLAGVPPIWNQLVGLEWPPAVVENLRYITNTGGAMPTATTRGLVDALPGTKVFLMYGLTEAFRSTYLPPEQVSVRPDSIGKAIPNAEILVINERGEECGPDEPGELVHRGALVAMGYWNAPERTAERFRPLPNRGDELTIPELAVWSGDRVRKDGEGYLYFVSREDEMIKTSGYRVSPTEVEEVIYAAGGVAQVAAFGVPHPMLGQAIVVVVSPAQGADEGELDRRLVQYCRRELPNFMVPQAVLVSRDMPLNQNGKLDRKALANQHTAYFQEGK</sequence>
<dbReference type="InterPro" id="IPR045851">
    <property type="entry name" value="AMP-bd_C_sf"/>
</dbReference>
<feature type="domain" description="AMP-dependent synthetase/ligase" evidence="1">
    <location>
        <begin position="10"/>
        <end position="373"/>
    </location>
</feature>
<gene>
    <name evidence="3" type="ORF">JYP50_12505</name>
</gene>
<dbReference type="InterPro" id="IPR020845">
    <property type="entry name" value="AMP-binding_CS"/>
</dbReference>